<sequence length="154" mass="17158">MANQLSALCLGCGNPRRALEKVCPFCGSSEMPEVPKKLAGIYTLNLEHQLPTVDQAIEKFDRTLEELSDTAMRVVKVIHGYGSGGKGGRIKEAVRQELIYQRRSHLIDSFYAGEDLVPGKETYQELMKRHPTLKSILTKDIFGNAGITLIVLKR</sequence>
<organism evidence="2 3">
    <name type="scientific">Polynucleobacter victoriensis</name>
    <dbReference type="NCBI Taxonomy" id="2049319"/>
    <lineage>
        <taxon>Bacteria</taxon>
        <taxon>Pseudomonadati</taxon>
        <taxon>Pseudomonadota</taxon>
        <taxon>Betaproteobacteria</taxon>
        <taxon>Burkholderiales</taxon>
        <taxon>Burkholderiaceae</taxon>
        <taxon>Polynucleobacter</taxon>
    </lineage>
</organism>
<evidence type="ECO:0000259" key="1">
    <source>
        <dbReference type="PROSITE" id="PS50828"/>
    </source>
</evidence>
<dbReference type="AlphaFoldDB" id="A0A212U116"/>
<dbReference type="SUPFAM" id="SSF160443">
    <property type="entry name" value="SMR domain-like"/>
    <property type="match status" value="1"/>
</dbReference>
<name>A0A212U116_9BURK</name>
<accession>A0A212U116</accession>
<dbReference type="EMBL" id="FYEX01000002">
    <property type="protein sequence ID" value="SNC71933.1"/>
    <property type="molecule type" value="Genomic_DNA"/>
</dbReference>
<evidence type="ECO:0000313" key="2">
    <source>
        <dbReference type="EMBL" id="SNC71933.1"/>
    </source>
</evidence>
<protein>
    <submittedName>
        <fullName evidence="2">Smr domain-containing protein</fullName>
    </submittedName>
</protein>
<dbReference type="Proteomes" id="UP000197215">
    <property type="component" value="Unassembled WGS sequence"/>
</dbReference>
<reference evidence="2 3" key="1">
    <citation type="submission" date="2017-06" db="EMBL/GenBank/DDBJ databases">
        <authorList>
            <person name="Kim H.J."/>
            <person name="Triplett B.A."/>
        </authorList>
    </citation>
    <scope>NUCLEOTIDE SEQUENCE [LARGE SCALE GENOMIC DNA]</scope>
    <source>
        <strain evidence="2 3">MWH-VicM1</strain>
    </source>
</reference>
<dbReference type="PROSITE" id="PS50828">
    <property type="entry name" value="SMR"/>
    <property type="match status" value="1"/>
</dbReference>
<keyword evidence="3" id="KW-1185">Reference proteome</keyword>
<evidence type="ECO:0000313" key="3">
    <source>
        <dbReference type="Proteomes" id="UP000197215"/>
    </source>
</evidence>
<dbReference type="Gene3D" id="3.30.1370.110">
    <property type="match status" value="1"/>
</dbReference>
<dbReference type="InterPro" id="IPR002625">
    <property type="entry name" value="Smr_dom"/>
</dbReference>
<dbReference type="Pfam" id="PF01713">
    <property type="entry name" value="Smr"/>
    <property type="match status" value="1"/>
</dbReference>
<proteinExistence type="predicted"/>
<gene>
    <name evidence="2" type="ORF">SAMN06295916_1428</name>
</gene>
<dbReference type="InterPro" id="IPR036063">
    <property type="entry name" value="Smr_dom_sf"/>
</dbReference>
<dbReference type="OrthoDB" id="5432142at2"/>
<feature type="domain" description="Smr" evidence="1">
    <location>
        <begin position="52"/>
        <end position="127"/>
    </location>
</feature>